<protein>
    <recommendedName>
        <fullName evidence="3 5">Regulatory protein RecX</fullName>
    </recommendedName>
</protein>
<keyword evidence="4 5" id="KW-0963">Cytoplasm</keyword>
<dbReference type="HAMAP" id="MF_01114">
    <property type="entry name" value="RecX"/>
    <property type="match status" value="1"/>
</dbReference>
<accession>A0A1G5V6Z4</accession>
<evidence type="ECO:0000256" key="3">
    <source>
        <dbReference type="ARBA" id="ARBA00018111"/>
    </source>
</evidence>
<dbReference type="GO" id="GO:0006282">
    <property type="term" value="P:regulation of DNA repair"/>
    <property type="evidence" value="ECO:0007669"/>
    <property type="project" value="UniProtKB-UniRule"/>
</dbReference>
<evidence type="ECO:0000313" key="8">
    <source>
        <dbReference type="Proteomes" id="UP000199689"/>
    </source>
</evidence>
<name>A0A1G5V6Z4_9FIRM</name>
<feature type="domain" description="RecX first three-helical" evidence="6">
    <location>
        <begin position="9"/>
        <end position="48"/>
    </location>
</feature>
<evidence type="ECO:0000256" key="4">
    <source>
        <dbReference type="ARBA" id="ARBA00022490"/>
    </source>
</evidence>
<evidence type="ECO:0000256" key="5">
    <source>
        <dbReference type="HAMAP-Rule" id="MF_01114"/>
    </source>
</evidence>
<dbReference type="STRING" id="209880.SAMN02910343_00422"/>
<dbReference type="OrthoDB" id="1633944at2"/>
<comment type="function">
    <text evidence="5">Modulates RecA activity.</text>
</comment>
<gene>
    <name evidence="5" type="primary">recX</name>
    <name evidence="7" type="ORF">SAMN02910343_00422</name>
</gene>
<dbReference type="EMBL" id="FMXA01000005">
    <property type="protein sequence ID" value="SDA41653.1"/>
    <property type="molecule type" value="Genomic_DNA"/>
</dbReference>
<evidence type="ECO:0000259" key="6">
    <source>
        <dbReference type="Pfam" id="PF21982"/>
    </source>
</evidence>
<dbReference type="GeneID" id="87755468"/>
<dbReference type="Pfam" id="PF21982">
    <property type="entry name" value="RecX_HTH1"/>
    <property type="match status" value="1"/>
</dbReference>
<organism evidence="7 8">
    <name type="scientific">Allisonella histaminiformans</name>
    <dbReference type="NCBI Taxonomy" id="209880"/>
    <lineage>
        <taxon>Bacteria</taxon>
        <taxon>Bacillati</taxon>
        <taxon>Bacillota</taxon>
        <taxon>Negativicutes</taxon>
        <taxon>Veillonellales</taxon>
        <taxon>Veillonellaceae</taxon>
        <taxon>Allisonella</taxon>
    </lineage>
</organism>
<evidence type="ECO:0000256" key="2">
    <source>
        <dbReference type="ARBA" id="ARBA00009695"/>
    </source>
</evidence>
<dbReference type="InterPro" id="IPR003783">
    <property type="entry name" value="Regulatory_RecX"/>
</dbReference>
<dbReference type="GO" id="GO:0005737">
    <property type="term" value="C:cytoplasm"/>
    <property type="evidence" value="ECO:0007669"/>
    <property type="project" value="UniProtKB-SubCell"/>
</dbReference>
<reference evidence="7 8" key="1">
    <citation type="submission" date="2016-10" db="EMBL/GenBank/DDBJ databases">
        <authorList>
            <person name="de Groot N.N."/>
        </authorList>
    </citation>
    <scope>NUCLEOTIDE SEQUENCE [LARGE SCALE GENOMIC DNA]</scope>
    <source>
        <strain evidence="7 8">DSM 15230</strain>
    </source>
</reference>
<comment type="similarity">
    <text evidence="2 5">Belongs to the RecX family.</text>
</comment>
<sequence>MKKTTNKKAFDAALSMLGYRSYSETEIRTKLRRKGYEEEKIAEAIDRLIQYGYLNDRVLGDEVFEAIKNKGIYGDAYIHRKLAQRGLSSDRHLSRGEEETAARRILEAKIRVSPEAAGNPKRLAGFLVRRGFPVYLIMDILTDYTACEENEPW</sequence>
<dbReference type="RefSeq" id="WP_091363344.1">
    <property type="nucleotide sequence ID" value="NZ_FMXA01000005.1"/>
</dbReference>
<dbReference type="AlphaFoldDB" id="A0A1G5V6Z4"/>
<evidence type="ECO:0000313" key="7">
    <source>
        <dbReference type="EMBL" id="SDA41653.1"/>
    </source>
</evidence>
<dbReference type="InterPro" id="IPR053926">
    <property type="entry name" value="RecX_HTH_1st"/>
</dbReference>
<keyword evidence="8" id="KW-1185">Reference proteome</keyword>
<dbReference type="Proteomes" id="UP000199689">
    <property type="component" value="Unassembled WGS sequence"/>
</dbReference>
<dbReference type="PANTHER" id="PTHR33602:SF1">
    <property type="entry name" value="REGULATORY PROTEIN RECX FAMILY PROTEIN"/>
    <property type="match status" value="1"/>
</dbReference>
<comment type="subcellular location">
    <subcellularLocation>
        <location evidence="1 5">Cytoplasm</location>
    </subcellularLocation>
</comment>
<proteinExistence type="inferred from homology"/>
<dbReference type="PANTHER" id="PTHR33602">
    <property type="entry name" value="REGULATORY PROTEIN RECX FAMILY PROTEIN"/>
    <property type="match status" value="1"/>
</dbReference>
<dbReference type="Gene3D" id="1.10.10.10">
    <property type="entry name" value="Winged helix-like DNA-binding domain superfamily/Winged helix DNA-binding domain"/>
    <property type="match status" value="1"/>
</dbReference>
<dbReference type="InterPro" id="IPR036388">
    <property type="entry name" value="WH-like_DNA-bd_sf"/>
</dbReference>
<evidence type="ECO:0000256" key="1">
    <source>
        <dbReference type="ARBA" id="ARBA00004496"/>
    </source>
</evidence>